<organism evidence="2 3">
    <name type="scientific">Pseudonocardia charpentierae</name>
    <dbReference type="NCBI Taxonomy" id="3075545"/>
    <lineage>
        <taxon>Bacteria</taxon>
        <taxon>Bacillati</taxon>
        <taxon>Actinomycetota</taxon>
        <taxon>Actinomycetes</taxon>
        <taxon>Pseudonocardiales</taxon>
        <taxon>Pseudonocardiaceae</taxon>
        <taxon>Pseudonocardia</taxon>
    </lineage>
</organism>
<feature type="compositionally biased region" description="Low complexity" evidence="1">
    <location>
        <begin position="33"/>
        <end position="46"/>
    </location>
</feature>
<keyword evidence="3" id="KW-1185">Reference proteome</keyword>
<proteinExistence type="predicted"/>
<dbReference type="Proteomes" id="UP001183202">
    <property type="component" value="Unassembled WGS sequence"/>
</dbReference>
<dbReference type="RefSeq" id="WP_311557364.1">
    <property type="nucleotide sequence ID" value="NZ_JAVREJ010000011.1"/>
</dbReference>
<evidence type="ECO:0000256" key="1">
    <source>
        <dbReference type="SAM" id="MobiDB-lite"/>
    </source>
</evidence>
<reference evidence="3" key="1">
    <citation type="submission" date="2023-07" db="EMBL/GenBank/DDBJ databases">
        <title>30 novel species of actinomycetes from the DSMZ collection.</title>
        <authorList>
            <person name="Nouioui I."/>
        </authorList>
    </citation>
    <scope>NUCLEOTIDE SEQUENCE [LARGE SCALE GENOMIC DNA]</scope>
    <source>
        <strain evidence="3">DSM 45834</strain>
    </source>
</reference>
<protein>
    <submittedName>
        <fullName evidence="2">Uncharacterized protein</fullName>
    </submittedName>
</protein>
<feature type="compositionally biased region" description="Basic and acidic residues" evidence="1">
    <location>
        <begin position="18"/>
        <end position="32"/>
    </location>
</feature>
<accession>A0ABU2NB54</accession>
<comment type="caution">
    <text evidence="2">The sequence shown here is derived from an EMBL/GenBank/DDBJ whole genome shotgun (WGS) entry which is preliminary data.</text>
</comment>
<name>A0ABU2NB54_9PSEU</name>
<evidence type="ECO:0000313" key="2">
    <source>
        <dbReference type="EMBL" id="MDT0351183.1"/>
    </source>
</evidence>
<feature type="region of interest" description="Disordered" evidence="1">
    <location>
        <begin position="14"/>
        <end position="46"/>
    </location>
</feature>
<sequence length="46" mass="5567">MPLLDRIRSFLASPQGRRVTDQGRRYASDPRRQQQARNLLARFRRR</sequence>
<evidence type="ECO:0000313" key="3">
    <source>
        <dbReference type="Proteomes" id="UP001183202"/>
    </source>
</evidence>
<dbReference type="EMBL" id="JAVREJ010000011">
    <property type="protein sequence ID" value="MDT0351183.1"/>
    <property type="molecule type" value="Genomic_DNA"/>
</dbReference>
<gene>
    <name evidence="2" type="ORF">RM445_16765</name>
</gene>